<protein>
    <recommendedName>
        <fullName evidence="4">Bacterial CdiA-CT RNAse A domain-containing protein</fullName>
    </recommendedName>
</protein>
<feature type="region of interest" description="Disordered" evidence="1">
    <location>
        <begin position="1"/>
        <end position="21"/>
    </location>
</feature>
<dbReference type="RefSeq" id="WP_154756999.1">
    <property type="nucleotide sequence ID" value="NZ_WMBA01000015.1"/>
</dbReference>
<dbReference type="Proteomes" id="UP000440096">
    <property type="component" value="Unassembled WGS sequence"/>
</dbReference>
<gene>
    <name evidence="2" type="ORF">GKO32_12465</name>
</gene>
<evidence type="ECO:0008006" key="4">
    <source>
        <dbReference type="Google" id="ProtNLM"/>
    </source>
</evidence>
<comment type="caution">
    <text evidence="2">The sequence shown here is derived from an EMBL/GenBank/DDBJ whole genome shotgun (WGS) entry which is preliminary data.</text>
</comment>
<dbReference type="OrthoDB" id="9994525at2"/>
<accession>A0A6N7YS78</accession>
<evidence type="ECO:0000313" key="2">
    <source>
        <dbReference type="EMBL" id="MTD54788.1"/>
    </source>
</evidence>
<evidence type="ECO:0000256" key="1">
    <source>
        <dbReference type="SAM" id="MobiDB-lite"/>
    </source>
</evidence>
<dbReference type="EMBL" id="WMBA01000015">
    <property type="protein sequence ID" value="MTD54788.1"/>
    <property type="molecule type" value="Genomic_DNA"/>
</dbReference>
<evidence type="ECO:0000313" key="3">
    <source>
        <dbReference type="Proteomes" id="UP000440096"/>
    </source>
</evidence>
<dbReference type="AlphaFoldDB" id="A0A6N7YS78"/>
<reference evidence="2 3" key="1">
    <citation type="submission" date="2019-11" db="EMBL/GenBank/DDBJ databases">
        <title>Draft genome of Amycolatopsis RM579.</title>
        <authorList>
            <person name="Duangmal K."/>
            <person name="Mingma R."/>
        </authorList>
    </citation>
    <scope>NUCLEOTIDE SEQUENCE [LARGE SCALE GENOMIC DNA]</scope>
    <source>
        <strain evidence="2 3">RM579</strain>
    </source>
</reference>
<sequence length="175" mass="19119">MNRDDGRSRSDRPDRERVAKLRADERAYGGHTFQRHVDIGPAGTRERALRILAAHDGAGCHRAGDATRWTSEHALARAVGGVERSPEYRKRLASAEDAIRRGEPPQTVRPVVRVRLADVLGPAWRSGVAGHRADATRVQPTRFGAGAQVVAVYRARPGGGWVLHTCYPVPRAGNP</sequence>
<proteinExistence type="predicted"/>
<organism evidence="2 3">
    <name type="scientific">Amycolatopsis pithecellobii</name>
    <dbReference type="NCBI Taxonomy" id="664692"/>
    <lineage>
        <taxon>Bacteria</taxon>
        <taxon>Bacillati</taxon>
        <taxon>Actinomycetota</taxon>
        <taxon>Actinomycetes</taxon>
        <taxon>Pseudonocardiales</taxon>
        <taxon>Pseudonocardiaceae</taxon>
        <taxon>Amycolatopsis</taxon>
    </lineage>
</organism>
<keyword evidence="3" id="KW-1185">Reference proteome</keyword>
<name>A0A6N7YS78_9PSEU</name>